<comment type="caution">
    <text evidence="2">The sequence shown here is derived from an EMBL/GenBank/DDBJ whole genome shotgun (WGS) entry which is preliminary data.</text>
</comment>
<name>M5EY70_9HYPH</name>
<dbReference type="InterPro" id="IPR014710">
    <property type="entry name" value="RmlC-like_jellyroll"/>
</dbReference>
<accession>M5EY70</accession>
<dbReference type="Pfam" id="PF05899">
    <property type="entry name" value="Cupin_3"/>
    <property type="match status" value="1"/>
</dbReference>
<evidence type="ECO:0000313" key="3">
    <source>
        <dbReference type="Proteomes" id="UP000012062"/>
    </source>
</evidence>
<sequence>MIAKSGNRFSEKIMLKQPAALELHDMPTSIMKSPLAITDLVDWGIIPTMIEGESRTSGKLLHKGPEGRSECGLWVCTPGKWHCHVTRDEFCHFLEGSCTYVHESGEVIEIEPDTAAFFPQDWKGICTVHETIKKVYMIR</sequence>
<dbReference type="eggNOG" id="COG3450">
    <property type="taxonomic scope" value="Bacteria"/>
</dbReference>
<dbReference type="SUPFAM" id="SSF51182">
    <property type="entry name" value="RmlC-like cupins"/>
    <property type="match status" value="1"/>
</dbReference>
<feature type="domain" description="(S)-ureidoglycine aminohydrolase cupin" evidence="1">
    <location>
        <begin position="64"/>
        <end position="136"/>
    </location>
</feature>
<dbReference type="InterPro" id="IPR008579">
    <property type="entry name" value="UGlyAH_Cupin_dom"/>
</dbReference>
<protein>
    <recommendedName>
        <fullName evidence="1">(S)-ureidoglycine aminohydrolase cupin domain-containing protein</fullName>
    </recommendedName>
</protein>
<dbReference type="InterPro" id="IPR011051">
    <property type="entry name" value="RmlC_Cupin_sf"/>
</dbReference>
<dbReference type="PANTHER" id="PTHR40943">
    <property type="entry name" value="CYTOPLASMIC PROTEIN-RELATED"/>
    <property type="match status" value="1"/>
</dbReference>
<organism evidence="2 3">
    <name type="scientific">Mesorhizobium metallidurans STM 2683</name>
    <dbReference type="NCBI Taxonomy" id="1297569"/>
    <lineage>
        <taxon>Bacteria</taxon>
        <taxon>Pseudomonadati</taxon>
        <taxon>Pseudomonadota</taxon>
        <taxon>Alphaproteobacteria</taxon>
        <taxon>Hyphomicrobiales</taxon>
        <taxon>Phyllobacteriaceae</taxon>
        <taxon>Mesorhizobium</taxon>
    </lineage>
</organism>
<dbReference type="EMBL" id="CAUM01000038">
    <property type="protein sequence ID" value="CCV04541.1"/>
    <property type="molecule type" value="Genomic_DNA"/>
</dbReference>
<reference evidence="2 3" key="1">
    <citation type="submission" date="2013-02" db="EMBL/GenBank/DDBJ databases">
        <authorList>
            <person name="Genoscope - CEA"/>
        </authorList>
    </citation>
    <scope>NUCLEOTIDE SEQUENCE [LARGE SCALE GENOMIC DNA]</scope>
    <source>
        <strain evidence="2 3">STM 2683</strain>
    </source>
</reference>
<proteinExistence type="predicted"/>
<keyword evidence="3" id="KW-1185">Reference proteome</keyword>
<dbReference type="AlphaFoldDB" id="M5EY70"/>
<dbReference type="Proteomes" id="UP000012062">
    <property type="component" value="Unassembled WGS sequence"/>
</dbReference>
<gene>
    <name evidence="2" type="ORF">MESS2_1320008</name>
</gene>
<dbReference type="CDD" id="cd02227">
    <property type="entry name" value="cupin_TM1112-like"/>
    <property type="match status" value="1"/>
</dbReference>
<dbReference type="PANTHER" id="PTHR40943:SF1">
    <property type="entry name" value="CYTOPLASMIC PROTEIN"/>
    <property type="match status" value="1"/>
</dbReference>
<dbReference type="Gene3D" id="2.60.120.10">
    <property type="entry name" value="Jelly Rolls"/>
    <property type="match status" value="1"/>
</dbReference>
<evidence type="ECO:0000259" key="1">
    <source>
        <dbReference type="Pfam" id="PF05899"/>
    </source>
</evidence>
<evidence type="ECO:0000313" key="2">
    <source>
        <dbReference type="EMBL" id="CCV04541.1"/>
    </source>
</evidence>
<dbReference type="STRING" id="1297569.MESS2_1320008"/>